<dbReference type="AlphaFoldDB" id="B4DA12"/>
<dbReference type="InParanoid" id="B4DA12"/>
<evidence type="ECO:0000313" key="2">
    <source>
        <dbReference type="EMBL" id="EDY16639.1"/>
    </source>
</evidence>
<reference evidence="2 3" key="1">
    <citation type="journal article" date="2011" name="J. Bacteriol.">
        <title>Genome sequence of Chthoniobacter flavus Ellin428, an aerobic heterotrophic soil bacterium.</title>
        <authorList>
            <person name="Kant R."/>
            <person name="van Passel M.W."/>
            <person name="Palva A."/>
            <person name="Lucas S."/>
            <person name="Lapidus A."/>
            <person name="Glavina Del Rio T."/>
            <person name="Dalin E."/>
            <person name="Tice H."/>
            <person name="Bruce D."/>
            <person name="Goodwin L."/>
            <person name="Pitluck S."/>
            <person name="Larimer F.W."/>
            <person name="Land M.L."/>
            <person name="Hauser L."/>
            <person name="Sangwan P."/>
            <person name="de Vos W.M."/>
            <person name="Janssen P.H."/>
            <person name="Smidt H."/>
        </authorList>
    </citation>
    <scope>NUCLEOTIDE SEQUENCE [LARGE SCALE GENOMIC DNA]</scope>
    <source>
        <strain evidence="2 3">Ellin428</strain>
    </source>
</reference>
<name>B4DA12_9BACT</name>
<accession>B4DA12</accession>
<gene>
    <name evidence="2" type="ORF">CfE428DRAFT_5752</name>
</gene>
<keyword evidence="3" id="KW-1185">Reference proteome</keyword>
<dbReference type="Proteomes" id="UP000005824">
    <property type="component" value="Unassembled WGS sequence"/>
</dbReference>
<evidence type="ECO:0000256" key="1">
    <source>
        <dbReference type="SAM" id="MobiDB-lite"/>
    </source>
</evidence>
<feature type="region of interest" description="Disordered" evidence="1">
    <location>
        <begin position="80"/>
        <end position="104"/>
    </location>
</feature>
<organism evidence="2 3">
    <name type="scientific">Chthoniobacter flavus Ellin428</name>
    <dbReference type="NCBI Taxonomy" id="497964"/>
    <lineage>
        <taxon>Bacteria</taxon>
        <taxon>Pseudomonadati</taxon>
        <taxon>Verrucomicrobiota</taxon>
        <taxon>Spartobacteria</taxon>
        <taxon>Chthoniobacterales</taxon>
        <taxon>Chthoniobacteraceae</taxon>
        <taxon>Chthoniobacter</taxon>
    </lineage>
</organism>
<dbReference type="EMBL" id="ABVL01000029">
    <property type="protein sequence ID" value="EDY16639.1"/>
    <property type="molecule type" value="Genomic_DNA"/>
</dbReference>
<sequence length="104" mass="10888">MIDRHVHAHVFAAAHELEAIPGQDRVGVWREDVNVVGLESHAVADFPDGHAGDAGEEFRELALVSGIEMHDDHETHAGVGGEMLEQGEGGLETAGGGADADDGE</sequence>
<protein>
    <submittedName>
        <fullName evidence="2">Uncharacterized protein</fullName>
    </submittedName>
</protein>
<evidence type="ECO:0000313" key="3">
    <source>
        <dbReference type="Proteomes" id="UP000005824"/>
    </source>
</evidence>
<comment type="caution">
    <text evidence="2">The sequence shown here is derived from an EMBL/GenBank/DDBJ whole genome shotgun (WGS) entry which is preliminary data.</text>
</comment>
<feature type="compositionally biased region" description="Gly residues" evidence="1">
    <location>
        <begin position="87"/>
        <end position="98"/>
    </location>
</feature>
<proteinExistence type="predicted"/>
<dbReference type="STRING" id="497964.CfE428DRAFT_5752"/>